<keyword evidence="2" id="KW-0472">Membrane</keyword>
<feature type="compositionally biased region" description="Gly residues" evidence="1">
    <location>
        <begin position="1826"/>
        <end position="1835"/>
    </location>
</feature>
<feature type="compositionally biased region" description="Low complexity" evidence="1">
    <location>
        <begin position="655"/>
        <end position="664"/>
    </location>
</feature>
<protein>
    <submittedName>
        <fullName evidence="3">COL2A</fullName>
    </submittedName>
</protein>
<dbReference type="Proteomes" id="UP000507470">
    <property type="component" value="Unassembled WGS sequence"/>
</dbReference>
<accession>A0A6J8B730</accession>
<sequence>MHESGDIKDGGIRSVIFAGSISFFIIVISFGITAYIQFHDISLLKNRVRTLEETCLPGLSHTSHRSSRSIPDSNLDIKLSSNELAKYIANVTKLRDKLKEVKKRSTSPGDLEWAIQAIIDAQADVVHTYCTTKMCLPGPKGPIGPEGPQGKPGTGGATPGPKGDPGKPGADGKPGLPGIKGDPGADGKVGSVGPAGKPGSPGKDGIAGPKGPIGPPGLLGPPGPSGKNGMPGMRGLTGRPGKSGQPGKDGQPGSIGPPGPAGPKGMPGMRGLTGRPGNNISTSIRKPGKDGLSGPQGPPGKDGPAGLKGRPGMRGLTGRPGKPGVPGNASNAASQPGLAGPPGPIGPTGPVGSPGPAGPKGVDGRPGMRGLTGRPGVGKQGLPGKDGAPGLPGKDGTPGRPGMRGLTGRPGIGKPGSPGSPGPEGQRGWRGWRGFTGEAGKPGAVGPTGAAGPKGATGPPGAVGKPGPLGPFGKPGPQGPPGKPGFNGAQGPKGSPGAPGANGLQGQKGSPGSPGAPGANGIQGQKGSPGSPGAPGANGLQGPKGERGPMGPEGPQGMLGPIGPRGSPGVGRTTSGKVVRGPPGLPGPQGARGAIGPEGTPGMNGSPGPQGQSGQKGEPGPAGSPGSPGQQGMKGALGPQGPRGVTGPQGEKGHSGPMGHPGPMGYTGQPGKPGPPGSPGSQGPPGPPGPIGLPGKDGQPGVIGPIGPRGHPGEPGPVGPPGTAGNDGIPGLKGENGIPGQPGTCCEPRKDKNLSKDQLKSIDDGINMLENMLSSGKSPADTDGKKLESNLGQNLTEKIRSNVNNHETPDSPNKQPQEFSYLRNGREEHVHVKVETKTTQATTPLYEVQKAEFAVQNPQNTGVVYFPPSYQQSQTQNENYKQPQNVQDPTQHNYLPAQQNPVPTPHPEVNPNQLIQQPPYQPAQSQYIPQPPEQPMQVAQSYMPTPPKPVPPQYIPPPQNQQPGQYIPPPNQSAYVEPLSSNPQPAYDNTHVQYQQPPPPTGVNGYQAPPSVDQYGQPYPYDQQQQQQPNPNSAYSPGTQYQPPPPQEPLPQTAYQDPYYQDTRYAGPQYQTQPPPPPTAPNYQQAPPQPTAPNYPQAPHYSATTRDPYYSAGGAYPPANDPNYNYNQQYNTERFGDDAVMQTENFKKQQTFNTQQGEIVTPKTFFVQIPSGKTYHISTVETFKQNHDKTTTDPSFTSNNKDIHLSKPLAVLNILPDRLSNEYTTSTDIPLESESTTRVGKSVSSKHTFQREIQALYEQAYSSKLKQTTIQPHVSKNLDAISTTTTLEPLKYADTTQDINIRVSNNNAIDQEAVNVVSQPPVEYGKNLHFTETPQKDVSVTTYSTLPTTSGFQGETKTYQDVRVTTHSTLPTTSRFQGETKTNQDVRVTTDSTLPTTSIFQGGTETNQDVRVTTDSTLPTTSIFQGETKTYQDVIQLSRVKFKDTSDKSITIRSPSSVENDWLKVVRHGFDLQSAMRTSYNDNKKYVTSTQSPHLNPVSSIQSPHNTTVNDYDPYTDLNGINDRTSYQNYYGSYNELYAQNYQNEGQHTYQNEGQYNYQNEGQHTYQNEGQYNYQNEGQHNNQNEGQYNYQNEGQHNYQNEGQYNYQTDGRYNYGSYPELNGNYERNGGQDNKVMYGYTEKSYNTITTEPSVDATTTKKHAYKFKWRPGVPYSFQSDTLPSNQDKNDPVFSERVSIAKIPTKQITESTLDLQRLPTDFIQDNGQEYSSKDQIQPNVQYEQLTKSSDAISTLTSYKEDMSLKLPDIKDMSGQENKNIKRQIGPEGPAGPPGAVKSGPQDIVQGAPGPPGASGPPGPKGDKGDIGLRGPQGYGGKPGPMGPKGAYGMRGPGGRMGPIGAPGRIGAPGACCGVGMESNTLQNQQTVHQNMNQMARPENNNQMTQQSPTSKPSSILTNFNSLAKVYFDNNGETSPKENHTELTSAYRPYLPPVTISPFTSYKNTKPPERKNLNYVRSPSITNFAGHNSQIKKKKYQYANLYRKSEPKKPALRGRYTAQNSHAKHWRSFVPYRTMPKYTNYAYQMTWGPYRLTPNTTLVANIKTTTPSAAAEEVEVEA</sequence>
<keyword evidence="2" id="KW-1133">Transmembrane helix</keyword>
<evidence type="ECO:0000313" key="4">
    <source>
        <dbReference type="Proteomes" id="UP000507470"/>
    </source>
</evidence>
<evidence type="ECO:0000256" key="1">
    <source>
        <dbReference type="SAM" id="MobiDB-lite"/>
    </source>
</evidence>
<dbReference type="PANTHER" id="PTHR24637">
    <property type="entry name" value="COLLAGEN"/>
    <property type="match status" value="1"/>
</dbReference>
<feature type="region of interest" description="Disordered" evidence="1">
    <location>
        <begin position="1488"/>
        <end position="1510"/>
    </location>
</feature>
<evidence type="ECO:0000313" key="3">
    <source>
        <dbReference type="EMBL" id="CAC5379251.1"/>
    </source>
</evidence>
<evidence type="ECO:0000256" key="2">
    <source>
        <dbReference type="SAM" id="Phobius"/>
    </source>
</evidence>
<feature type="region of interest" description="Disordered" evidence="1">
    <location>
        <begin position="864"/>
        <end position="1122"/>
    </location>
</feature>
<name>A0A6J8B730_MYTCO</name>
<dbReference type="PANTHER" id="PTHR24637:SF421">
    <property type="entry name" value="CUTICLE COLLAGEN DPY-2"/>
    <property type="match status" value="1"/>
</dbReference>
<feature type="region of interest" description="Disordered" evidence="1">
    <location>
        <begin position="140"/>
        <end position="754"/>
    </location>
</feature>
<dbReference type="InterPro" id="IPR008160">
    <property type="entry name" value="Collagen"/>
</dbReference>
<feature type="compositionally biased region" description="Polar residues" evidence="1">
    <location>
        <begin position="869"/>
        <end position="901"/>
    </location>
</feature>
<feature type="compositionally biased region" description="Low complexity" evidence="1">
    <location>
        <begin position="915"/>
        <end position="928"/>
    </location>
</feature>
<keyword evidence="4" id="KW-1185">Reference proteome</keyword>
<feature type="compositionally biased region" description="Low complexity" evidence="1">
    <location>
        <begin position="601"/>
        <end position="631"/>
    </location>
</feature>
<feature type="compositionally biased region" description="Pro residues" evidence="1">
    <location>
        <begin position="1804"/>
        <end position="1815"/>
    </location>
</feature>
<dbReference type="EMBL" id="CACVKT020002653">
    <property type="protein sequence ID" value="CAC5379251.1"/>
    <property type="molecule type" value="Genomic_DNA"/>
</dbReference>
<feature type="compositionally biased region" description="Low complexity" evidence="1">
    <location>
        <begin position="1013"/>
        <end position="1029"/>
    </location>
</feature>
<feature type="region of interest" description="Disordered" evidence="1">
    <location>
        <begin position="1573"/>
        <end position="1597"/>
    </location>
</feature>
<organism evidence="3 4">
    <name type="scientific">Mytilus coruscus</name>
    <name type="common">Sea mussel</name>
    <dbReference type="NCBI Taxonomy" id="42192"/>
    <lineage>
        <taxon>Eukaryota</taxon>
        <taxon>Metazoa</taxon>
        <taxon>Spiralia</taxon>
        <taxon>Lophotrochozoa</taxon>
        <taxon>Mollusca</taxon>
        <taxon>Bivalvia</taxon>
        <taxon>Autobranchia</taxon>
        <taxon>Pteriomorphia</taxon>
        <taxon>Mytilida</taxon>
        <taxon>Mytiloidea</taxon>
        <taxon>Mytilidae</taxon>
        <taxon>Mytilinae</taxon>
        <taxon>Mytilus</taxon>
    </lineage>
</organism>
<feature type="compositionally biased region" description="Low complexity" evidence="1">
    <location>
        <begin position="693"/>
        <end position="709"/>
    </location>
</feature>
<keyword evidence="2" id="KW-0812">Transmembrane</keyword>
<dbReference type="Pfam" id="PF01391">
    <property type="entry name" value="Collagen"/>
    <property type="match status" value="5"/>
</dbReference>
<feature type="compositionally biased region" description="Pro residues" evidence="1">
    <location>
        <begin position="672"/>
        <end position="691"/>
    </location>
</feature>
<proteinExistence type="predicted"/>
<feature type="compositionally biased region" description="Low complexity" evidence="1">
    <location>
        <begin position="439"/>
        <end position="466"/>
    </location>
</feature>
<feature type="compositionally biased region" description="Low complexity" evidence="1">
    <location>
        <begin position="167"/>
        <end position="177"/>
    </location>
</feature>
<feature type="transmembrane region" description="Helical" evidence="2">
    <location>
        <begin position="12"/>
        <end position="36"/>
    </location>
</feature>
<feature type="region of interest" description="Disordered" evidence="1">
    <location>
        <begin position="1776"/>
        <end position="1842"/>
    </location>
</feature>
<reference evidence="3 4" key="1">
    <citation type="submission" date="2020-06" db="EMBL/GenBank/DDBJ databases">
        <authorList>
            <person name="Li R."/>
            <person name="Bekaert M."/>
        </authorList>
    </citation>
    <scope>NUCLEOTIDE SEQUENCE [LARGE SCALE GENOMIC DNA]</scope>
    <source>
        <strain evidence="4">wild</strain>
    </source>
</reference>
<feature type="compositionally biased region" description="Low complexity" evidence="1">
    <location>
        <begin position="201"/>
        <end position="210"/>
    </location>
</feature>
<feature type="compositionally biased region" description="Pro residues" evidence="1">
    <location>
        <begin position="212"/>
        <end position="224"/>
    </location>
</feature>
<feature type="compositionally biased region" description="Low complexity" evidence="1">
    <location>
        <begin position="504"/>
        <end position="538"/>
    </location>
</feature>
<feature type="compositionally biased region" description="Pro residues" evidence="1">
    <location>
        <begin position="944"/>
        <end position="971"/>
    </location>
</feature>
<dbReference type="OrthoDB" id="6160296at2759"/>
<feature type="compositionally biased region" description="Low complexity" evidence="1">
    <location>
        <begin position="1573"/>
        <end position="1595"/>
    </location>
</feature>
<gene>
    <name evidence="3" type="ORF">MCOR_15338</name>
</gene>